<accession>A0A183TVB3</accession>
<feature type="region of interest" description="Disordered" evidence="1">
    <location>
        <begin position="1"/>
        <end position="48"/>
    </location>
</feature>
<feature type="compositionally biased region" description="Basic and acidic residues" evidence="1">
    <location>
        <begin position="1"/>
        <end position="19"/>
    </location>
</feature>
<evidence type="ECO:0000313" key="2">
    <source>
        <dbReference type="EMBL" id="VDM23782.1"/>
    </source>
</evidence>
<gene>
    <name evidence="2" type="ORF">TCNE_LOCUS183</name>
</gene>
<proteinExistence type="predicted"/>
<reference evidence="4" key="1">
    <citation type="submission" date="2016-06" db="UniProtKB">
        <authorList>
            <consortium name="WormBaseParasite"/>
        </authorList>
    </citation>
    <scope>IDENTIFICATION</scope>
</reference>
<dbReference type="Proteomes" id="UP000050794">
    <property type="component" value="Unassembled WGS sequence"/>
</dbReference>
<dbReference type="WBParaSite" id="TCNE_0000018201-mRNA-1">
    <property type="protein sequence ID" value="TCNE_0000018201-mRNA-1"/>
    <property type="gene ID" value="TCNE_0000018201"/>
</dbReference>
<evidence type="ECO:0000313" key="3">
    <source>
        <dbReference type="Proteomes" id="UP000050794"/>
    </source>
</evidence>
<name>A0A183TVB3_TOXCA</name>
<reference evidence="2 3" key="2">
    <citation type="submission" date="2018-11" db="EMBL/GenBank/DDBJ databases">
        <authorList>
            <consortium name="Pathogen Informatics"/>
        </authorList>
    </citation>
    <scope>NUCLEOTIDE SEQUENCE [LARGE SCALE GENOMIC DNA]</scope>
</reference>
<feature type="compositionally biased region" description="Polar residues" evidence="1">
    <location>
        <begin position="20"/>
        <end position="34"/>
    </location>
</feature>
<keyword evidence="3" id="KW-1185">Reference proteome</keyword>
<sequence>MNDGIAHAREAMGRGRNPEAQRNNYVGKPQSATQHGAHHSATHRKQRRVPVMWKLVDTTPCRIELHYCEHRPINETRLISVVNLRRCND</sequence>
<feature type="compositionally biased region" description="Basic residues" evidence="1">
    <location>
        <begin position="36"/>
        <end position="48"/>
    </location>
</feature>
<organism evidence="3 4">
    <name type="scientific">Toxocara canis</name>
    <name type="common">Canine roundworm</name>
    <dbReference type="NCBI Taxonomy" id="6265"/>
    <lineage>
        <taxon>Eukaryota</taxon>
        <taxon>Metazoa</taxon>
        <taxon>Ecdysozoa</taxon>
        <taxon>Nematoda</taxon>
        <taxon>Chromadorea</taxon>
        <taxon>Rhabditida</taxon>
        <taxon>Spirurina</taxon>
        <taxon>Ascaridomorpha</taxon>
        <taxon>Ascaridoidea</taxon>
        <taxon>Toxocaridae</taxon>
        <taxon>Toxocara</taxon>
    </lineage>
</organism>
<dbReference type="AlphaFoldDB" id="A0A183TVB3"/>
<evidence type="ECO:0000313" key="4">
    <source>
        <dbReference type="WBParaSite" id="TCNE_0000018201-mRNA-1"/>
    </source>
</evidence>
<evidence type="ECO:0000256" key="1">
    <source>
        <dbReference type="SAM" id="MobiDB-lite"/>
    </source>
</evidence>
<protein>
    <submittedName>
        <fullName evidence="2 4">Uncharacterized protein</fullName>
    </submittedName>
</protein>
<dbReference type="EMBL" id="UYWY01000063">
    <property type="protein sequence ID" value="VDM23782.1"/>
    <property type="molecule type" value="Genomic_DNA"/>
</dbReference>